<dbReference type="Proteomes" id="UP000696280">
    <property type="component" value="Unassembled WGS sequence"/>
</dbReference>
<dbReference type="OrthoDB" id="446683at2759"/>
<dbReference type="GO" id="GO:0016788">
    <property type="term" value="F:hydrolase activity, acting on ester bonds"/>
    <property type="evidence" value="ECO:0007669"/>
    <property type="project" value="TreeGrafter"/>
</dbReference>
<evidence type="ECO:0008006" key="5">
    <source>
        <dbReference type="Google" id="ProtNLM"/>
    </source>
</evidence>
<dbReference type="EMBL" id="CAJVRL010000097">
    <property type="protein sequence ID" value="CAG8960272.1"/>
    <property type="molecule type" value="Genomic_DNA"/>
</dbReference>
<proteinExistence type="inferred from homology"/>
<dbReference type="SUPFAM" id="SSF53474">
    <property type="entry name" value="alpha/beta-Hydrolases"/>
    <property type="match status" value="1"/>
</dbReference>
<organism evidence="3 4">
    <name type="scientific">Hymenoscyphus fraxineus</name>
    <dbReference type="NCBI Taxonomy" id="746836"/>
    <lineage>
        <taxon>Eukaryota</taxon>
        <taxon>Fungi</taxon>
        <taxon>Dikarya</taxon>
        <taxon>Ascomycota</taxon>
        <taxon>Pezizomycotina</taxon>
        <taxon>Leotiomycetes</taxon>
        <taxon>Helotiales</taxon>
        <taxon>Helotiaceae</taxon>
        <taxon>Hymenoscyphus</taxon>
    </lineage>
</organism>
<dbReference type="InterPro" id="IPR000801">
    <property type="entry name" value="Esterase-like"/>
</dbReference>
<dbReference type="Gene3D" id="3.40.50.1820">
    <property type="entry name" value="alpha/beta hydrolase"/>
    <property type="match status" value="1"/>
</dbReference>
<accession>A0A9N9LA08</accession>
<evidence type="ECO:0000256" key="2">
    <source>
        <dbReference type="ARBA" id="ARBA00022801"/>
    </source>
</evidence>
<dbReference type="InterPro" id="IPR052558">
    <property type="entry name" value="Siderophore_Hydrolase_D"/>
</dbReference>
<keyword evidence="2" id="KW-0378">Hydrolase</keyword>
<evidence type="ECO:0000313" key="4">
    <source>
        <dbReference type="Proteomes" id="UP000696280"/>
    </source>
</evidence>
<dbReference type="AlphaFoldDB" id="A0A9N9LA08"/>
<gene>
    <name evidence="3" type="ORF">HYFRA_00012792</name>
</gene>
<dbReference type="PANTHER" id="PTHR40841:SF2">
    <property type="entry name" value="SIDEROPHORE-DEGRADING ESTERASE (EUROFUNG)"/>
    <property type="match status" value="1"/>
</dbReference>
<reference evidence="3" key="1">
    <citation type="submission" date="2021-07" db="EMBL/GenBank/DDBJ databases">
        <authorList>
            <person name="Durling M."/>
        </authorList>
    </citation>
    <scope>NUCLEOTIDE SEQUENCE</scope>
</reference>
<comment type="similarity">
    <text evidence="1">Belongs to the esterase D family.</text>
</comment>
<evidence type="ECO:0000256" key="1">
    <source>
        <dbReference type="ARBA" id="ARBA00005622"/>
    </source>
</evidence>
<name>A0A9N9LA08_9HELO</name>
<keyword evidence="4" id="KW-1185">Reference proteome</keyword>
<comment type="caution">
    <text evidence="3">The sequence shown here is derived from an EMBL/GenBank/DDBJ whole genome shotgun (WGS) entry which is preliminary data.</text>
</comment>
<protein>
    <recommendedName>
        <fullName evidence="5">Siderophore esteras-like protein IroE-like protein</fullName>
    </recommendedName>
</protein>
<dbReference type="Pfam" id="PF00756">
    <property type="entry name" value="Esterase"/>
    <property type="match status" value="1"/>
</dbReference>
<dbReference type="InterPro" id="IPR029058">
    <property type="entry name" value="AB_hydrolase_fold"/>
</dbReference>
<dbReference type="PANTHER" id="PTHR40841">
    <property type="entry name" value="SIDEROPHORE TRIACETYLFUSARININE C ESTERASE"/>
    <property type="match status" value="1"/>
</dbReference>
<sequence length="314" mass="35695">MSLTTYPPHPLTFFPPTVFPNVELWNMSNENGIEYQVQISWPFEWSSRDVNATALTMYILDGNALGSSASEAVHRRKPVDTSQPNIITVSIGYPLTSSPYSDQRYADYIPPTLNGSTPPSSNTTTGVTSQADEFLHFVDGTIRPFVQNTLFPNVQFTRDAIYGHSGGGMLILYALLTHPDLFDTYLASSPFLAWYDGYFLLNALSYAQLQLHRNQKTQPSSHHKTRNSTKPAFALSYGALEQYPIKRRTETWERYQWRKDFYADLAMQDNCEAFFKLVDEGWVRDKLLRVFPFSDHATLGGAGFTDGIDYFVDW</sequence>
<evidence type="ECO:0000313" key="3">
    <source>
        <dbReference type="EMBL" id="CAG8960272.1"/>
    </source>
</evidence>